<evidence type="ECO:0000256" key="2">
    <source>
        <dbReference type="ARBA" id="ARBA00023134"/>
    </source>
</evidence>
<evidence type="ECO:0000313" key="4">
    <source>
        <dbReference type="EMBL" id="KAK7870891.1"/>
    </source>
</evidence>
<dbReference type="PANTHER" id="PTHR24072">
    <property type="entry name" value="RHO FAMILY GTPASE"/>
    <property type="match status" value="1"/>
</dbReference>
<dbReference type="PRINTS" id="PR00449">
    <property type="entry name" value="RASTRNSFRMNG"/>
</dbReference>
<proteinExistence type="predicted"/>
<feature type="region of interest" description="Disordered" evidence="3">
    <location>
        <begin position="196"/>
        <end position="230"/>
    </location>
</feature>
<evidence type="ECO:0000313" key="5">
    <source>
        <dbReference type="Proteomes" id="UP001378592"/>
    </source>
</evidence>
<dbReference type="SMART" id="SM00174">
    <property type="entry name" value="RHO"/>
    <property type="match status" value="1"/>
</dbReference>
<protein>
    <submittedName>
        <fullName evidence="4">Uncharacterized protein</fullName>
    </submittedName>
</protein>
<dbReference type="InterPro" id="IPR005225">
    <property type="entry name" value="Small_GTP-bd"/>
</dbReference>
<dbReference type="InterPro" id="IPR001806">
    <property type="entry name" value="Small_GTPase"/>
</dbReference>
<dbReference type="SMART" id="SM00173">
    <property type="entry name" value="RAS"/>
    <property type="match status" value="1"/>
</dbReference>
<name>A0AAN9VW01_9ORTH</name>
<feature type="compositionally biased region" description="Gly residues" evidence="3">
    <location>
        <begin position="208"/>
        <end position="220"/>
    </location>
</feature>
<dbReference type="GO" id="GO:0035099">
    <property type="term" value="P:hemocyte migration"/>
    <property type="evidence" value="ECO:0007669"/>
    <property type="project" value="UniProtKB-ARBA"/>
</dbReference>
<dbReference type="NCBIfam" id="TIGR00231">
    <property type="entry name" value="small_GTP"/>
    <property type="match status" value="1"/>
</dbReference>
<dbReference type="Proteomes" id="UP001378592">
    <property type="component" value="Unassembled WGS sequence"/>
</dbReference>
<dbReference type="PROSITE" id="PS51420">
    <property type="entry name" value="RHO"/>
    <property type="match status" value="1"/>
</dbReference>
<dbReference type="PROSITE" id="PS51421">
    <property type="entry name" value="RAS"/>
    <property type="match status" value="1"/>
</dbReference>
<dbReference type="GO" id="GO:0001667">
    <property type="term" value="P:ameboidal-type cell migration"/>
    <property type="evidence" value="ECO:0007669"/>
    <property type="project" value="UniProtKB-ARBA"/>
</dbReference>
<dbReference type="SMART" id="SM00175">
    <property type="entry name" value="RAB"/>
    <property type="match status" value="1"/>
</dbReference>
<dbReference type="AlphaFoldDB" id="A0AAN9VW01"/>
<dbReference type="SUPFAM" id="SSF52540">
    <property type="entry name" value="P-loop containing nucleoside triphosphate hydrolases"/>
    <property type="match status" value="1"/>
</dbReference>
<dbReference type="GO" id="GO:0007264">
    <property type="term" value="P:small GTPase-mediated signal transduction"/>
    <property type="evidence" value="ECO:0007669"/>
    <property type="project" value="InterPro"/>
</dbReference>
<evidence type="ECO:0000256" key="1">
    <source>
        <dbReference type="ARBA" id="ARBA00022741"/>
    </source>
</evidence>
<accession>A0AAN9VW01</accession>
<keyword evidence="5" id="KW-1185">Reference proteome</keyword>
<dbReference type="InterPro" id="IPR003578">
    <property type="entry name" value="Small_GTPase_Rho"/>
</dbReference>
<dbReference type="GO" id="GO:0035006">
    <property type="term" value="P:melanization defense response"/>
    <property type="evidence" value="ECO:0007669"/>
    <property type="project" value="UniProtKB-ARBA"/>
</dbReference>
<feature type="compositionally biased region" description="Low complexity" evidence="3">
    <location>
        <begin position="196"/>
        <end position="207"/>
    </location>
</feature>
<dbReference type="Gene3D" id="3.40.50.300">
    <property type="entry name" value="P-loop containing nucleotide triphosphate hydrolases"/>
    <property type="match status" value="1"/>
</dbReference>
<dbReference type="InterPro" id="IPR027417">
    <property type="entry name" value="P-loop_NTPase"/>
</dbReference>
<reference evidence="4 5" key="1">
    <citation type="submission" date="2024-03" db="EMBL/GenBank/DDBJ databases">
        <title>The genome assembly and annotation of the cricket Gryllus longicercus Weissman &amp; Gray.</title>
        <authorList>
            <person name="Szrajer S."/>
            <person name="Gray D."/>
            <person name="Ylla G."/>
        </authorList>
    </citation>
    <scope>NUCLEOTIDE SEQUENCE [LARGE SCALE GENOMIC DNA]</scope>
    <source>
        <strain evidence="4">DAG 2021-001</strain>
        <tissue evidence="4">Whole body minus gut</tissue>
    </source>
</reference>
<gene>
    <name evidence="4" type="ORF">R5R35_005484</name>
</gene>
<dbReference type="Pfam" id="PF00071">
    <property type="entry name" value="Ras"/>
    <property type="match status" value="1"/>
</dbReference>
<comment type="caution">
    <text evidence="4">The sequence shown here is derived from an EMBL/GenBank/DDBJ whole genome shotgun (WGS) entry which is preliminary data.</text>
</comment>
<sequence length="242" mass="25389">MYAMEAVDSECKVVLVGDSRCGKTALVQRFVSDQFAEVYTPTGFEKYTCTGCVGGHRVRFVVWDTSGAAAYDSVRPLAYPDARVFLLCFRIGDPDSLENAVRKWYGEVRQHSPGAPLILCGCAADQRGDVDTLARLARRRRAPVSSEQALQVSRQLGAATYVETSSRTAGRAVRDAFEVAALAALGKLNSAPAVGAPNGATNGTNNGTSGGANGGGGTNGGAKAPHPLKAELKGRARSCCVM</sequence>
<keyword evidence="2" id="KW-0342">GTP-binding</keyword>
<dbReference type="GO" id="GO:0003006">
    <property type="term" value="P:developmental process involved in reproduction"/>
    <property type="evidence" value="ECO:0007669"/>
    <property type="project" value="UniProtKB-ARBA"/>
</dbReference>
<dbReference type="PROSITE" id="PS51419">
    <property type="entry name" value="RAB"/>
    <property type="match status" value="1"/>
</dbReference>
<dbReference type="GO" id="GO:0005525">
    <property type="term" value="F:GTP binding"/>
    <property type="evidence" value="ECO:0007669"/>
    <property type="project" value="UniProtKB-KW"/>
</dbReference>
<evidence type="ECO:0000256" key="3">
    <source>
        <dbReference type="SAM" id="MobiDB-lite"/>
    </source>
</evidence>
<keyword evidence="1" id="KW-0547">Nucleotide-binding</keyword>
<organism evidence="4 5">
    <name type="scientific">Gryllus longicercus</name>
    <dbReference type="NCBI Taxonomy" id="2509291"/>
    <lineage>
        <taxon>Eukaryota</taxon>
        <taxon>Metazoa</taxon>
        <taxon>Ecdysozoa</taxon>
        <taxon>Arthropoda</taxon>
        <taxon>Hexapoda</taxon>
        <taxon>Insecta</taxon>
        <taxon>Pterygota</taxon>
        <taxon>Neoptera</taxon>
        <taxon>Polyneoptera</taxon>
        <taxon>Orthoptera</taxon>
        <taxon>Ensifera</taxon>
        <taxon>Gryllidea</taxon>
        <taxon>Grylloidea</taxon>
        <taxon>Gryllidae</taxon>
        <taxon>Gryllinae</taxon>
        <taxon>Gryllus</taxon>
    </lineage>
</organism>
<dbReference type="GO" id="GO:0022412">
    <property type="term" value="P:cellular process involved in reproduction in multicellular organism"/>
    <property type="evidence" value="ECO:0007669"/>
    <property type="project" value="UniProtKB-ARBA"/>
</dbReference>
<dbReference type="GO" id="GO:0003924">
    <property type="term" value="F:GTPase activity"/>
    <property type="evidence" value="ECO:0007669"/>
    <property type="project" value="InterPro"/>
</dbReference>
<dbReference type="EMBL" id="JAZDUA010000049">
    <property type="protein sequence ID" value="KAK7870891.1"/>
    <property type="molecule type" value="Genomic_DNA"/>
</dbReference>